<evidence type="ECO:0000313" key="3">
    <source>
        <dbReference type="Proteomes" id="UP000054600"/>
    </source>
</evidence>
<evidence type="ECO:0000256" key="1">
    <source>
        <dbReference type="SAM" id="Phobius"/>
    </source>
</evidence>
<organism evidence="2 3">
    <name type="scientific">Legionella shakespearei DSM 23087</name>
    <dbReference type="NCBI Taxonomy" id="1122169"/>
    <lineage>
        <taxon>Bacteria</taxon>
        <taxon>Pseudomonadati</taxon>
        <taxon>Pseudomonadota</taxon>
        <taxon>Gammaproteobacteria</taxon>
        <taxon>Legionellales</taxon>
        <taxon>Legionellaceae</taxon>
        <taxon>Legionella</taxon>
    </lineage>
</organism>
<feature type="transmembrane region" description="Helical" evidence="1">
    <location>
        <begin position="108"/>
        <end position="129"/>
    </location>
</feature>
<dbReference type="STRING" id="1122169.Lsha_2477"/>
<protein>
    <recommendedName>
        <fullName evidence="4">Ankyrin repeat protein</fullName>
    </recommendedName>
</protein>
<dbReference type="eggNOG" id="ENOG5031EC2">
    <property type="taxonomic scope" value="Bacteria"/>
</dbReference>
<name>A0A0W0YLP1_9GAMM</name>
<evidence type="ECO:0008006" key="4">
    <source>
        <dbReference type="Google" id="ProtNLM"/>
    </source>
</evidence>
<reference evidence="2 3" key="1">
    <citation type="submission" date="2015-11" db="EMBL/GenBank/DDBJ databases">
        <title>Genomic analysis of 38 Legionella species identifies large and diverse effector repertoires.</title>
        <authorList>
            <person name="Burstein D."/>
            <person name="Amaro F."/>
            <person name="Zusman T."/>
            <person name="Lifshitz Z."/>
            <person name="Cohen O."/>
            <person name="Gilbert J.A."/>
            <person name="Pupko T."/>
            <person name="Shuman H.A."/>
            <person name="Segal G."/>
        </authorList>
    </citation>
    <scope>NUCLEOTIDE SEQUENCE [LARGE SCALE GENOMIC DNA]</scope>
    <source>
        <strain evidence="2 3">ATCC 49655</strain>
    </source>
</reference>
<keyword evidence="3" id="KW-1185">Reference proteome</keyword>
<sequence length="164" mass="18424">MAVEDKREKRVHELTPILDLLSRMDRKIDDFLHYAEECTTKNNTLKAETYYAAMNAASCIHKSIKSAADEYANGLISLDEFKTRSKATLEDKTEHVQTLKTHRGWKEIVLNLLIALTGIGLIAIAGNSFHHGRFTLFTPSTDSGKTVDLLRNSVEHLQETAPVL</sequence>
<accession>A0A0W0YLP1</accession>
<proteinExistence type="predicted"/>
<keyword evidence="1" id="KW-0472">Membrane</keyword>
<keyword evidence="1" id="KW-1133">Transmembrane helix</keyword>
<evidence type="ECO:0000313" key="2">
    <source>
        <dbReference type="EMBL" id="KTD57636.1"/>
    </source>
</evidence>
<comment type="caution">
    <text evidence="2">The sequence shown here is derived from an EMBL/GenBank/DDBJ whole genome shotgun (WGS) entry which is preliminary data.</text>
</comment>
<keyword evidence="1" id="KW-0812">Transmembrane</keyword>
<dbReference type="AlphaFoldDB" id="A0A0W0YLP1"/>
<dbReference type="PATRIC" id="fig|1122169.6.peg.2848"/>
<dbReference type="EMBL" id="LNYW01000066">
    <property type="protein sequence ID" value="KTD57636.1"/>
    <property type="molecule type" value="Genomic_DNA"/>
</dbReference>
<dbReference type="Proteomes" id="UP000054600">
    <property type="component" value="Unassembled WGS sequence"/>
</dbReference>
<gene>
    <name evidence="2" type="ORF">Lsha_2477</name>
</gene>